<proteinExistence type="predicted"/>
<reference evidence="2 3" key="1">
    <citation type="journal article" date="2022" name="G3 (Bethesda)">
        <title>Enemy or ally: a genomic approach to elucidate the lifestyle of Phyllosticta citrichinaensis.</title>
        <authorList>
            <person name="Buijs V.A."/>
            <person name="Groenewald J.Z."/>
            <person name="Haridas S."/>
            <person name="LaButti K.M."/>
            <person name="Lipzen A."/>
            <person name="Martin F.M."/>
            <person name="Barry K."/>
            <person name="Grigoriev I.V."/>
            <person name="Crous P.W."/>
            <person name="Seidl M.F."/>
        </authorList>
    </citation>
    <scope>NUCLEOTIDE SEQUENCE [LARGE SCALE GENOMIC DNA]</scope>
    <source>
        <strain evidence="2 3">CBS 129764</strain>
    </source>
</reference>
<feature type="compositionally biased region" description="Polar residues" evidence="1">
    <location>
        <begin position="105"/>
        <end position="114"/>
    </location>
</feature>
<feature type="region of interest" description="Disordered" evidence="1">
    <location>
        <begin position="105"/>
        <end position="134"/>
    </location>
</feature>
<keyword evidence="3" id="KW-1185">Reference proteome</keyword>
<evidence type="ECO:0000256" key="1">
    <source>
        <dbReference type="SAM" id="MobiDB-lite"/>
    </source>
</evidence>
<evidence type="ECO:0000313" key="2">
    <source>
        <dbReference type="EMBL" id="KAK8177582.1"/>
    </source>
</evidence>
<dbReference type="EMBL" id="JBBWUH010000001">
    <property type="protein sequence ID" value="KAK8177582.1"/>
    <property type="molecule type" value="Genomic_DNA"/>
</dbReference>
<feature type="region of interest" description="Disordered" evidence="1">
    <location>
        <begin position="189"/>
        <end position="210"/>
    </location>
</feature>
<dbReference type="Proteomes" id="UP001456524">
    <property type="component" value="Unassembled WGS sequence"/>
</dbReference>
<comment type="caution">
    <text evidence="2">The sequence shown here is derived from an EMBL/GenBank/DDBJ whole genome shotgun (WGS) entry which is preliminary data.</text>
</comment>
<protein>
    <submittedName>
        <fullName evidence="2">Uncharacterized protein</fullName>
    </submittedName>
</protein>
<name>A0ABR1Y7J7_9PEZI</name>
<gene>
    <name evidence="2" type="ORF">IWX90DRAFT_22330</name>
</gene>
<evidence type="ECO:0000313" key="3">
    <source>
        <dbReference type="Proteomes" id="UP001456524"/>
    </source>
</evidence>
<organism evidence="2 3">
    <name type="scientific">Phyllosticta citrichinensis</name>
    <dbReference type="NCBI Taxonomy" id="1130410"/>
    <lineage>
        <taxon>Eukaryota</taxon>
        <taxon>Fungi</taxon>
        <taxon>Dikarya</taxon>
        <taxon>Ascomycota</taxon>
        <taxon>Pezizomycotina</taxon>
        <taxon>Dothideomycetes</taxon>
        <taxon>Dothideomycetes incertae sedis</taxon>
        <taxon>Botryosphaeriales</taxon>
        <taxon>Phyllostictaceae</taxon>
        <taxon>Phyllosticta</taxon>
    </lineage>
</organism>
<accession>A0ABR1Y7J7</accession>
<sequence>MLPVAVKCHWLNALENCRSVSSSPPERFLLIGNTSAGCSQSAPLLAVGGATTCQSGGMGAKPNHSTSIHHINHPPTLIFRTCVPVVSLPPHPLSLLNSPVGQPATLVSSQTGSTLPEPPSPHGRVPAKSHHGSPIKFSKCDSCKQALNLGVSELKMTIALLMSSCLNQPLAQVVRRHKLQWDARRLFDLRPGETSPHPPCATPVAPQHSH</sequence>